<sequence>MKKSLDETERPSKKKSAKSPSLTAARLLIKHFVSEPQKENQCFVSTTNDYVRKNVYDRREGGENSLVLKEHVGRSKYSQRARFAGIPLAHSPAKLRRTSIAKQIARKSDESAKLTTQECQKPGAGASFFKKLKQRDVINQRSEFIESHTKYNERISRSAPISNRMNSREASHSVSPIKASIKERMILATGTPPKRKNRLRQSDLYPNEQHEEPSHGQRRLFCHDVQSNEECMMAEVSPKVTSALHSSPEGKQRSILIPESPSLTFKARYLDTGESS</sequence>
<dbReference type="AlphaFoldDB" id="A0A7S4JLP6"/>
<accession>A0A7S4JLP6</accession>
<proteinExistence type="predicted"/>
<dbReference type="EMBL" id="HBKR01001787">
    <property type="protein sequence ID" value="CAE2267693.1"/>
    <property type="molecule type" value="Transcribed_RNA"/>
</dbReference>
<organism evidence="2">
    <name type="scientific">Paramoeba aestuarina</name>
    <dbReference type="NCBI Taxonomy" id="180227"/>
    <lineage>
        <taxon>Eukaryota</taxon>
        <taxon>Amoebozoa</taxon>
        <taxon>Discosea</taxon>
        <taxon>Flabellinia</taxon>
        <taxon>Dactylopodida</taxon>
        <taxon>Paramoebidae</taxon>
        <taxon>Paramoeba</taxon>
    </lineage>
</organism>
<evidence type="ECO:0000313" key="2">
    <source>
        <dbReference type="EMBL" id="CAE2267693.1"/>
    </source>
</evidence>
<gene>
    <name evidence="2" type="ORF">NAES01612_LOCUS1133</name>
</gene>
<feature type="region of interest" description="Disordered" evidence="1">
    <location>
        <begin position="1"/>
        <end position="22"/>
    </location>
</feature>
<reference evidence="2" key="1">
    <citation type="submission" date="2021-01" db="EMBL/GenBank/DDBJ databases">
        <authorList>
            <person name="Corre E."/>
            <person name="Pelletier E."/>
            <person name="Niang G."/>
            <person name="Scheremetjew M."/>
            <person name="Finn R."/>
            <person name="Kale V."/>
            <person name="Holt S."/>
            <person name="Cochrane G."/>
            <person name="Meng A."/>
            <person name="Brown T."/>
            <person name="Cohen L."/>
        </authorList>
    </citation>
    <scope>NUCLEOTIDE SEQUENCE</scope>
    <source>
        <strain evidence="2">SoJaBio B1-5/56/2</strain>
    </source>
</reference>
<name>A0A7S4JLP6_9EUKA</name>
<feature type="compositionally biased region" description="Basic and acidic residues" evidence="1">
    <location>
        <begin position="1"/>
        <end position="11"/>
    </location>
</feature>
<evidence type="ECO:0000256" key="1">
    <source>
        <dbReference type="SAM" id="MobiDB-lite"/>
    </source>
</evidence>
<protein>
    <submittedName>
        <fullName evidence="2">Uncharacterized protein</fullName>
    </submittedName>
</protein>